<organism evidence="2 3">
    <name type="scientific">Kribbella koreensis</name>
    <dbReference type="NCBI Taxonomy" id="57909"/>
    <lineage>
        <taxon>Bacteria</taxon>
        <taxon>Bacillati</taxon>
        <taxon>Actinomycetota</taxon>
        <taxon>Actinomycetes</taxon>
        <taxon>Propionibacteriales</taxon>
        <taxon>Kribbellaceae</taxon>
        <taxon>Kribbella</taxon>
    </lineage>
</organism>
<sequence length="94" mass="10688">MVHSAQRRQHQNRCVHPEGPQRQADVAPVRIRQSDIENHHVGSRIQLPEKLGGGRRGDNRMPIGGQGPPQQTTQRAVVFAYRDPSHTETVWNLR</sequence>
<proteinExistence type="predicted"/>
<evidence type="ECO:0000313" key="3">
    <source>
        <dbReference type="Proteomes" id="UP001500542"/>
    </source>
</evidence>
<dbReference type="EMBL" id="BAAAHK010000009">
    <property type="protein sequence ID" value="GAA0947062.1"/>
    <property type="molecule type" value="Genomic_DNA"/>
</dbReference>
<feature type="compositionally biased region" description="Basic residues" evidence="1">
    <location>
        <begin position="1"/>
        <end position="13"/>
    </location>
</feature>
<comment type="caution">
    <text evidence="2">The sequence shown here is derived from an EMBL/GenBank/DDBJ whole genome shotgun (WGS) entry which is preliminary data.</text>
</comment>
<dbReference type="Proteomes" id="UP001500542">
    <property type="component" value="Unassembled WGS sequence"/>
</dbReference>
<keyword evidence="3" id="KW-1185">Reference proteome</keyword>
<accession>A0ABP4B788</accession>
<reference evidence="3" key="1">
    <citation type="journal article" date="2019" name="Int. J. Syst. Evol. Microbiol.">
        <title>The Global Catalogue of Microorganisms (GCM) 10K type strain sequencing project: providing services to taxonomists for standard genome sequencing and annotation.</title>
        <authorList>
            <consortium name="The Broad Institute Genomics Platform"/>
            <consortium name="The Broad Institute Genome Sequencing Center for Infectious Disease"/>
            <person name="Wu L."/>
            <person name="Ma J."/>
        </authorList>
    </citation>
    <scope>NUCLEOTIDE SEQUENCE [LARGE SCALE GENOMIC DNA]</scope>
    <source>
        <strain evidence="3">JCM 10977</strain>
    </source>
</reference>
<feature type="region of interest" description="Disordered" evidence="1">
    <location>
        <begin position="1"/>
        <end position="73"/>
    </location>
</feature>
<gene>
    <name evidence="2" type="ORF">GCM10009554_43570</name>
</gene>
<evidence type="ECO:0000256" key="1">
    <source>
        <dbReference type="SAM" id="MobiDB-lite"/>
    </source>
</evidence>
<name>A0ABP4B788_9ACTN</name>
<protein>
    <submittedName>
        <fullName evidence="2">Uncharacterized protein</fullName>
    </submittedName>
</protein>
<evidence type="ECO:0000313" key="2">
    <source>
        <dbReference type="EMBL" id="GAA0947062.1"/>
    </source>
</evidence>